<dbReference type="AlphaFoldDB" id="A0A2P8H9A3"/>
<dbReference type="RefSeq" id="WP_106531263.1">
    <property type="nucleotide sequence ID" value="NZ_PYAW01000010.1"/>
</dbReference>
<dbReference type="InterPro" id="IPR006555">
    <property type="entry name" value="ATP-dep_Helicase_C"/>
</dbReference>
<dbReference type="Gene3D" id="3.40.50.300">
    <property type="entry name" value="P-loop containing nucleotide triphosphate hydrolases"/>
    <property type="match status" value="2"/>
</dbReference>
<dbReference type="InterPro" id="IPR014001">
    <property type="entry name" value="Helicase_ATP-bd"/>
</dbReference>
<dbReference type="SMART" id="SM00491">
    <property type="entry name" value="HELICc2"/>
    <property type="match status" value="1"/>
</dbReference>
<dbReference type="PROSITE" id="PS51192">
    <property type="entry name" value="HELICASE_ATP_BIND_1"/>
    <property type="match status" value="1"/>
</dbReference>
<dbReference type="GO" id="GO:0006139">
    <property type="term" value="P:nucleobase-containing compound metabolic process"/>
    <property type="evidence" value="ECO:0007669"/>
    <property type="project" value="InterPro"/>
</dbReference>
<dbReference type="OrthoDB" id="366844at2"/>
<keyword evidence="2" id="KW-0547">Nucleotide-binding</keyword>
<dbReference type="Pfam" id="PF00270">
    <property type="entry name" value="DEAD"/>
    <property type="match status" value="1"/>
</dbReference>
<dbReference type="SUPFAM" id="SSF52540">
    <property type="entry name" value="P-loop containing nucleoside triphosphate hydrolases"/>
    <property type="match status" value="1"/>
</dbReference>
<dbReference type="Pfam" id="PF13307">
    <property type="entry name" value="Helicase_C_2"/>
    <property type="match status" value="1"/>
</dbReference>
<dbReference type="InterPro" id="IPR027417">
    <property type="entry name" value="P-loop_NTPase"/>
</dbReference>
<dbReference type="GO" id="GO:0016818">
    <property type="term" value="F:hydrolase activity, acting on acid anhydrides, in phosphorus-containing anhydrides"/>
    <property type="evidence" value="ECO:0007669"/>
    <property type="project" value="InterPro"/>
</dbReference>
<keyword evidence="2" id="KW-0378">Hydrolase</keyword>
<dbReference type="GO" id="GO:0004386">
    <property type="term" value="F:helicase activity"/>
    <property type="evidence" value="ECO:0007669"/>
    <property type="project" value="UniProtKB-KW"/>
</dbReference>
<dbReference type="GO" id="GO:0005524">
    <property type="term" value="F:ATP binding"/>
    <property type="evidence" value="ECO:0007669"/>
    <property type="project" value="InterPro"/>
</dbReference>
<accession>A0A2P8H9A3</accession>
<dbReference type="Proteomes" id="UP000240971">
    <property type="component" value="Unassembled WGS sequence"/>
</dbReference>
<dbReference type="EMBL" id="PYAW01000010">
    <property type="protein sequence ID" value="PSL42805.1"/>
    <property type="molecule type" value="Genomic_DNA"/>
</dbReference>
<comment type="caution">
    <text evidence="2">The sequence shown here is derived from an EMBL/GenBank/DDBJ whole genome shotgun (WGS) entry which is preliminary data.</text>
</comment>
<sequence>MVDFKKKLGKKEPERKTDPIEIYNNLDRSSVTGPLRPGQETILQEWYNKRQNDKDLIIKLHTGEGKTLIGLLILLSKLNSGSGPSLYICPNKYLVAQVCAEAAKFGIPYCTFEDNGEMPNDFTEGKKILITHIQKVFNGKSVFGTGNNFQPVKNVILDDSHACIDSIKSSFTIRLPKDHPAFTALVNLFDADVTEQGEGTWMDIKSGDYDAMLPIPYWGWIDRKSEVLKILSNHKEDSLIRFVWPIIKDRIENCQAFFSGSQIEISPYFVPLHLFSSFNKAEQRILMSATTQDDSFFIKGLGFEVEAIRKPLANEKSLWSGEKMIILPSLIDDELDRNRIVNMYAPPEANRKYGIVALVPSFQKSEYYQQFKAKVASITSIFDDITILKKKEYKETLVIANRYDGIDLPDDACRVLIIDSLPVSLSLVDRYEEMCRVNSELISIKVAQKIEQGLGRSVRGEKDYSVILLIGADLVRFVKASRTNKLFSPQTRKQIEIGLEISREASVEVDPEKITKVVTSLIKQSVERDEGWKEYYTREMNTIKPDAPKDDLYQLLKLERDAENEFYNGKVEKACEIMQKIVDLYNKDEDQEEKGWYMQLLARYKYAQSKIESAKIQEGAFSANNDLLKPIKGVTYKKLEYIHGGRLKRIKDYFKKFSSYEELMLATDGILNNLSFGQRAEIFERALNDVGELIGFVCQRPDKTIKKGPDNLWGGVSDRYFLFECKSEAKEDRTAIIKHEANQMNGHCAWFRKEYGADTPVTSIMVIETKELSYHGDFADPVVIMRKGNLKKFKNNVKSFIGEFYKYDIHHLEDDTMQAFLIRHQLLPEDIETFTEPVKHQSRINK</sequence>
<proteinExistence type="predicted"/>
<evidence type="ECO:0000313" key="3">
    <source>
        <dbReference type="Proteomes" id="UP000240971"/>
    </source>
</evidence>
<keyword evidence="2" id="KW-0347">Helicase</keyword>
<dbReference type="InterPro" id="IPR011545">
    <property type="entry name" value="DEAD/DEAH_box_helicase_dom"/>
</dbReference>
<dbReference type="GO" id="GO:0003676">
    <property type="term" value="F:nucleic acid binding"/>
    <property type="evidence" value="ECO:0007669"/>
    <property type="project" value="InterPro"/>
</dbReference>
<evidence type="ECO:0000313" key="2">
    <source>
        <dbReference type="EMBL" id="PSL42805.1"/>
    </source>
</evidence>
<protein>
    <submittedName>
        <fullName evidence="2">Replicative superfamily II helicase</fullName>
    </submittedName>
</protein>
<gene>
    <name evidence="2" type="ORF">CLV51_11021</name>
</gene>
<keyword evidence="3" id="KW-1185">Reference proteome</keyword>
<keyword evidence="2" id="KW-0067">ATP-binding</keyword>
<reference evidence="2 3" key="1">
    <citation type="submission" date="2018-03" db="EMBL/GenBank/DDBJ databases">
        <title>Genomic Encyclopedia of Archaeal and Bacterial Type Strains, Phase II (KMG-II): from individual species to whole genera.</title>
        <authorList>
            <person name="Goeker M."/>
        </authorList>
    </citation>
    <scope>NUCLEOTIDE SEQUENCE [LARGE SCALE GENOMIC DNA]</scope>
    <source>
        <strain evidence="2 3">DSM 24859</strain>
    </source>
</reference>
<feature type="domain" description="Helicase ATP-binding" evidence="1">
    <location>
        <begin position="47"/>
        <end position="309"/>
    </location>
</feature>
<dbReference type="SMART" id="SM00487">
    <property type="entry name" value="DEXDc"/>
    <property type="match status" value="1"/>
</dbReference>
<name>A0A2P8H9A3_CHINA</name>
<evidence type="ECO:0000259" key="1">
    <source>
        <dbReference type="PROSITE" id="PS51192"/>
    </source>
</evidence>
<organism evidence="2 3">
    <name type="scientific">Chitinophaga niastensis</name>
    <dbReference type="NCBI Taxonomy" id="536980"/>
    <lineage>
        <taxon>Bacteria</taxon>
        <taxon>Pseudomonadati</taxon>
        <taxon>Bacteroidota</taxon>
        <taxon>Chitinophagia</taxon>
        <taxon>Chitinophagales</taxon>
        <taxon>Chitinophagaceae</taxon>
        <taxon>Chitinophaga</taxon>
    </lineage>
</organism>